<feature type="transmembrane region" description="Helical" evidence="1">
    <location>
        <begin position="102"/>
        <end position="120"/>
    </location>
</feature>
<keyword evidence="3" id="KW-1185">Reference proteome</keyword>
<reference evidence="3" key="1">
    <citation type="submission" date="2016-10" db="EMBL/GenBank/DDBJ databases">
        <authorList>
            <person name="Varghese N."/>
            <person name="Submissions S."/>
        </authorList>
    </citation>
    <scope>NUCLEOTIDE SEQUENCE [LARGE SCALE GENOMIC DNA]</scope>
    <source>
        <strain evidence="3">DSM 46838</strain>
    </source>
</reference>
<proteinExistence type="predicted"/>
<organism evidence="2 3">
    <name type="scientific">Blastococcus tunisiensis</name>
    <dbReference type="NCBI Taxonomy" id="1798228"/>
    <lineage>
        <taxon>Bacteria</taxon>
        <taxon>Bacillati</taxon>
        <taxon>Actinomycetota</taxon>
        <taxon>Actinomycetes</taxon>
        <taxon>Geodermatophilales</taxon>
        <taxon>Geodermatophilaceae</taxon>
        <taxon>Blastococcus</taxon>
    </lineage>
</organism>
<feature type="transmembrane region" description="Helical" evidence="1">
    <location>
        <begin position="43"/>
        <end position="68"/>
    </location>
</feature>
<keyword evidence="1" id="KW-0472">Membrane</keyword>
<feature type="transmembrane region" description="Helical" evidence="1">
    <location>
        <begin position="75"/>
        <end position="96"/>
    </location>
</feature>
<evidence type="ECO:0000313" key="3">
    <source>
        <dbReference type="Proteomes" id="UP000198589"/>
    </source>
</evidence>
<evidence type="ECO:0000313" key="2">
    <source>
        <dbReference type="EMBL" id="SFF56528.1"/>
    </source>
</evidence>
<sequence>MRVAAIAMGVVAALLLTNGALLWSGFDDAVDRVAEAAEVGRDAARQFVLSSLIPNVVLGLVLALSAWFFPRRQPWARWTGLAASGLLVVLTLFQLVAGDITIASLLLLALSIAAVAGLLARGTREWVPPLRSAG</sequence>
<accession>A0A1I2JQX9</accession>
<keyword evidence="1" id="KW-1133">Transmembrane helix</keyword>
<name>A0A1I2JQX9_9ACTN</name>
<dbReference type="Proteomes" id="UP000198589">
    <property type="component" value="Unassembled WGS sequence"/>
</dbReference>
<evidence type="ECO:0000256" key="1">
    <source>
        <dbReference type="SAM" id="Phobius"/>
    </source>
</evidence>
<keyword evidence="1" id="KW-0812">Transmembrane</keyword>
<gene>
    <name evidence="2" type="ORF">SAMN05216574_11740</name>
</gene>
<protein>
    <submittedName>
        <fullName evidence="2">Uncharacterized protein</fullName>
    </submittedName>
</protein>
<dbReference type="EMBL" id="FOND01000017">
    <property type="protein sequence ID" value="SFF56528.1"/>
    <property type="molecule type" value="Genomic_DNA"/>
</dbReference>
<dbReference type="AlphaFoldDB" id="A0A1I2JQX9"/>